<dbReference type="Proteomes" id="UP000245764">
    <property type="component" value="Chromosome 3"/>
</dbReference>
<name>A0A2H1G423_ZYMTR</name>
<dbReference type="EMBL" id="LT854255">
    <property type="protein sequence ID" value="SMR48318.1"/>
    <property type="molecule type" value="Genomic_DNA"/>
</dbReference>
<evidence type="ECO:0000313" key="2">
    <source>
        <dbReference type="EMBL" id="SMR48318.1"/>
    </source>
</evidence>
<feature type="region of interest" description="Disordered" evidence="1">
    <location>
        <begin position="453"/>
        <end position="483"/>
    </location>
</feature>
<evidence type="ECO:0000313" key="3">
    <source>
        <dbReference type="Proteomes" id="UP000245764"/>
    </source>
</evidence>
<sequence>MLSFKSQSGDKTKTPDSRGSSLRRFSSIASFQTLNPFHRRRSNNTTDSPSSNVSQTSITAEAHQTPKAFSSPLIEPVPPPPPMSMPSSNWPARRSSYICLPDDPIGGMPRSRTFSNLPLPTRVKRVSNPLQSSKSNMRPPSMMQSKSHARLPSLQPSTRIPSPVQSHRKYSTSRLPVVDHRPSVDNRSSADKRRLPRSDTMPLLYGHDNNSSFSRSTALKENISLNPIRPVSTIDMTADNTNTYGASSVTHRTNDYGHAWQQTEYRRTSRPSQSHSSSVPFPSFEQLTADLTALPQKTNSSPIAFRSSRDRPGTPGQSVQRWTSQPVLSNTTNINRYSHGEIKQARLMSARQAPTPPPPKTPVAAQVLNSSSNLRLVSHASDHIRHLSEQISPARMSLTGQLRSRANSVNPNVALNTSPAAPAPQIFCAEPFAYWTGRFSTLNDRCRNEELLESIPGAGPKSPETQSKNDSAAWPSKSSTDKMHTCDANARRMRRAVFHLYQLCGNQEARESFFKWQKQLAAALGLPELGRPIGDVTGESKVLQMTLKEEAISFAGISGSGTDSTAGYSKEGGRSRIWSSSGSATGSTGSSGKGIGSGRKSSFMEKLLGRRKSGTHGLAVGVA</sequence>
<protein>
    <submittedName>
        <fullName evidence="2">Uncharacterized protein</fullName>
    </submittedName>
</protein>
<feature type="compositionally biased region" description="Basic and acidic residues" evidence="1">
    <location>
        <begin position="177"/>
        <end position="197"/>
    </location>
</feature>
<organism evidence="2 3">
    <name type="scientific">Zymoseptoria tritici ST99CH_1E4</name>
    <dbReference type="NCBI Taxonomy" id="1276532"/>
    <lineage>
        <taxon>Eukaryota</taxon>
        <taxon>Fungi</taxon>
        <taxon>Dikarya</taxon>
        <taxon>Ascomycota</taxon>
        <taxon>Pezizomycotina</taxon>
        <taxon>Dothideomycetes</taxon>
        <taxon>Dothideomycetidae</taxon>
        <taxon>Mycosphaerellales</taxon>
        <taxon>Mycosphaerellaceae</taxon>
        <taxon>Zymoseptoria</taxon>
    </lineage>
</organism>
<feature type="compositionally biased region" description="Polar residues" evidence="1">
    <location>
        <begin position="43"/>
        <end position="59"/>
    </location>
</feature>
<feature type="region of interest" description="Disordered" evidence="1">
    <location>
        <begin position="561"/>
        <end position="599"/>
    </location>
</feature>
<proteinExistence type="predicted"/>
<feature type="compositionally biased region" description="Polar residues" evidence="1">
    <location>
        <begin position="128"/>
        <end position="146"/>
    </location>
</feature>
<feature type="compositionally biased region" description="Pro residues" evidence="1">
    <location>
        <begin position="75"/>
        <end position="84"/>
    </location>
</feature>
<feature type="region of interest" description="Disordered" evidence="1">
    <location>
        <begin position="111"/>
        <end position="209"/>
    </location>
</feature>
<feature type="compositionally biased region" description="Polar residues" evidence="1">
    <location>
        <begin position="315"/>
        <end position="336"/>
    </location>
</feature>
<feature type="region of interest" description="Disordered" evidence="1">
    <location>
        <begin position="296"/>
        <end position="337"/>
    </location>
</feature>
<reference evidence="3" key="1">
    <citation type="submission" date="2017-05" db="EMBL/GenBank/DDBJ databases">
        <authorList>
            <person name="Song R."/>
            <person name="Chenine A.L."/>
            <person name="Ruprecht R.M."/>
        </authorList>
    </citation>
    <scope>NUCLEOTIDE SEQUENCE [LARGE SCALE GENOMIC DNA]</scope>
</reference>
<feature type="compositionally biased region" description="Polar residues" evidence="1">
    <location>
        <begin position="154"/>
        <end position="165"/>
    </location>
</feature>
<accession>A0A2H1G423</accession>
<feature type="compositionally biased region" description="Low complexity" evidence="1">
    <location>
        <begin position="575"/>
        <end position="588"/>
    </location>
</feature>
<gene>
    <name evidence="2" type="ORF">ZT1E4_G3708</name>
</gene>
<dbReference type="AlphaFoldDB" id="A0A2H1G423"/>
<feature type="compositionally biased region" description="Polar residues" evidence="1">
    <location>
        <begin position="17"/>
        <end position="35"/>
    </location>
</feature>
<evidence type="ECO:0000256" key="1">
    <source>
        <dbReference type="SAM" id="MobiDB-lite"/>
    </source>
</evidence>
<feature type="region of interest" description="Disordered" evidence="1">
    <location>
        <begin position="1"/>
        <end position="89"/>
    </location>
</feature>